<proteinExistence type="inferred from homology"/>
<reference evidence="7" key="1">
    <citation type="submission" date="2022-10" db="EMBL/GenBank/DDBJ databases">
        <title>Genome assembly of Pristionchus species.</title>
        <authorList>
            <person name="Yoshida K."/>
            <person name="Sommer R.J."/>
        </authorList>
    </citation>
    <scope>NUCLEOTIDE SEQUENCE [LARGE SCALE GENOMIC DNA]</scope>
    <source>
        <strain evidence="7">RS5460</strain>
    </source>
</reference>
<comment type="caution">
    <text evidence="6">The sequence shown here is derived from an EMBL/GenBank/DDBJ whole genome shotgun (WGS) entry which is preliminary data.</text>
</comment>
<dbReference type="InterPro" id="IPR019826">
    <property type="entry name" value="Carboxylesterase_B_AS"/>
</dbReference>
<protein>
    <recommendedName>
        <fullName evidence="4">Carboxylic ester hydrolase</fullName>
        <ecNumber evidence="4">3.1.1.-</ecNumber>
    </recommendedName>
</protein>
<dbReference type="AlphaFoldDB" id="A0AAN4ZBF9"/>
<evidence type="ECO:0000313" key="7">
    <source>
        <dbReference type="Proteomes" id="UP001328107"/>
    </source>
</evidence>
<feature type="domain" description="Carboxylesterase type B" evidence="5">
    <location>
        <begin position="10"/>
        <end position="521"/>
    </location>
</feature>
<keyword evidence="2" id="KW-0719">Serine esterase</keyword>
<keyword evidence="3 4" id="KW-0378">Hydrolase</keyword>
<comment type="similarity">
    <text evidence="1 4">Belongs to the type-B carboxylesterase/lipase family.</text>
</comment>
<dbReference type="Proteomes" id="UP001328107">
    <property type="component" value="Unassembled WGS sequence"/>
</dbReference>
<evidence type="ECO:0000256" key="2">
    <source>
        <dbReference type="ARBA" id="ARBA00022487"/>
    </source>
</evidence>
<evidence type="ECO:0000313" key="6">
    <source>
        <dbReference type="EMBL" id="GMR37576.1"/>
    </source>
</evidence>
<gene>
    <name evidence="6" type="ORF">PMAYCL1PPCAC_07771</name>
</gene>
<dbReference type="EMBL" id="BTRK01000002">
    <property type="protein sequence ID" value="GMR37576.1"/>
    <property type="molecule type" value="Genomic_DNA"/>
</dbReference>
<dbReference type="InterPro" id="IPR029058">
    <property type="entry name" value="AB_hydrolase_fold"/>
</dbReference>
<evidence type="ECO:0000256" key="3">
    <source>
        <dbReference type="ARBA" id="ARBA00022801"/>
    </source>
</evidence>
<keyword evidence="7" id="KW-1185">Reference proteome</keyword>
<organism evidence="6 7">
    <name type="scientific">Pristionchus mayeri</name>
    <dbReference type="NCBI Taxonomy" id="1317129"/>
    <lineage>
        <taxon>Eukaryota</taxon>
        <taxon>Metazoa</taxon>
        <taxon>Ecdysozoa</taxon>
        <taxon>Nematoda</taxon>
        <taxon>Chromadorea</taxon>
        <taxon>Rhabditida</taxon>
        <taxon>Rhabditina</taxon>
        <taxon>Diplogasteromorpha</taxon>
        <taxon>Diplogasteroidea</taxon>
        <taxon>Neodiplogasteridae</taxon>
        <taxon>Pristionchus</taxon>
    </lineage>
</organism>
<sequence>MGNIFSYPDSRIVETSYGQIQGRRLIYMGEKQVDAFQGIPYAEPPVGKLRFEKPHPPAKWSGIEATKGFRKRAIQAPILFFDHFLKGFPSEDCLYLNVFTPCWDPPKEGFPVMVFIHGGGFEIGETNAYGDLNICENIVTRDVIFVTIAYRLGYLGFFTTGDDVCPGNFGLWDQTAALRWVNENIEAFGGNKNNITLLGQSAGAVSTDLLHLSPHSTGLFHKMIPMAGTAEIRRLAGMSRNMPKQCSEKVSRLGLTDFKNNKELLDKLRTLPANKFAVEVKVFKKKRDDNNLFETIPYIDGDFFSGSIDEMRKNATPKPMMTGITKEEGILFIIGKKPTEDNLSTAISIAAIDGPDNEQLLNDLRDLYTSDEVLMNDEKMMRAIANVVSDYYMNAGALEMCRKAVTHHDEPVYLYVFDHFNPKIMGFLARMIPIQDTTHGCELLFLFKKGIFFSTPSLNDDDRVVMDAFTTAFTNFAKFGNPNGSDSSKTELPSEWLPVDKTNCGRNFVFTPRKSQMKDEFFEGRPAKYMDILDKHQAC</sequence>
<dbReference type="PROSITE" id="PS00122">
    <property type="entry name" value="CARBOXYLESTERASE_B_1"/>
    <property type="match status" value="1"/>
</dbReference>
<evidence type="ECO:0000259" key="5">
    <source>
        <dbReference type="Pfam" id="PF00135"/>
    </source>
</evidence>
<dbReference type="Gene3D" id="3.40.50.1820">
    <property type="entry name" value="alpha/beta hydrolase"/>
    <property type="match status" value="1"/>
</dbReference>
<dbReference type="InterPro" id="IPR002018">
    <property type="entry name" value="CarbesteraseB"/>
</dbReference>
<evidence type="ECO:0000256" key="1">
    <source>
        <dbReference type="ARBA" id="ARBA00005964"/>
    </source>
</evidence>
<evidence type="ECO:0000256" key="4">
    <source>
        <dbReference type="RuleBase" id="RU361235"/>
    </source>
</evidence>
<dbReference type="SUPFAM" id="SSF53474">
    <property type="entry name" value="alpha/beta-Hydrolases"/>
    <property type="match status" value="1"/>
</dbReference>
<dbReference type="Pfam" id="PF00135">
    <property type="entry name" value="COesterase"/>
    <property type="match status" value="1"/>
</dbReference>
<dbReference type="PANTHER" id="PTHR44590">
    <property type="entry name" value="CARBOXYLIC ESTER HYDROLASE-RELATED"/>
    <property type="match status" value="1"/>
</dbReference>
<dbReference type="PANTHER" id="PTHR44590:SF3">
    <property type="entry name" value="CARBOXYLESTERASE TYPE B DOMAIN-CONTAINING PROTEIN"/>
    <property type="match status" value="1"/>
</dbReference>
<dbReference type="GO" id="GO:0052689">
    <property type="term" value="F:carboxylic ester hydrolase activity"/>
    <property type="evidence" value="ECO:0007669"/>
    <property type="project" value="UniProtKB-KW"/>
</dbReference>
<dbReference type="InterPro" id="IPR019819">
    <property type="entry name" value="Carboxylesterase_B_CS"/>
</dbReference>
<dbReference type="PROSITE" id="PS00941">
    <property type="entry name" value="CARBOXYLESTERASE_B_2"/>
    <property type="match status" value="1"/>
</dbReference>
<accession>A0AAN4ZBF9</accession>
<dbReference type="EC" id="3.1.1.-" evidence="4"/>
<name>A0AAN4ZBF9_9BILA</name>